<gene>
    <name evidence="1" type="ORF">DNU24_22915</name>
</gene>
<keyword evidence="1" id="KW-0645">Protease</keyword>
<sequence length="52" mass="5694">MTFAIAGGAVMGIAQLNESLLELITRKLRAGWKRYGEIINQPGVPNNENYAC</sequence>
<dbReference type="Pfam" id="PF02061">
    <property type="entry name" value="Lambda_CIII"/>
    <property type="match status" value="1"/>
</dbReference>
<dbReference type="AlphaFoldDB" id="A0A5Y3XG77"/>
<comment type="caution">
    <text evidence="1">The sequence shown here is derived from an EMBL/GenBank/DDBJ whole genome shotgun (WGS) entry which is preliminary data.</text>
</comment>
<dbReference type="Proteomes" id="UP000839747">
    <property type="component" value="Unassembled WGS sequence"/>
</dbReference>
<dbReference type="PRINTS" id="PR00936">
    <property type="entry name" value="BPLRPCIII"/>
</dbReference>
<protein>
    <submittedName>
        <fullName evidence="1">Protease FtsH-inhibitory lysogeny factor CIII</fullName>
    </submittedName>
</protein>
<name>A0A5Y3XG77_SALER</name>
<dbReference type="GO" id="GO:0006508">
    <property type="term" value="P:proteolysis"/>
    <property type="evidence" value="ECO:0007669"/>
    <property type="project" value="UniProtKB-KW"/>
</dbReference>
<dbReference type="InterPro" id="IPR013056">
    <property type="entry name" value="Phage_lambda_CIII"/>
</dbReference>
<dbReference type="GO" id="GO:0008233">
    <property type="term" value="F:peptidase activity"/>
    <property type="evidence" value="ECO:0007669"/>
    <property type="project" value="UniProtKB-KW"/>
</dbReference>
<proteinExistence type="predicted"/>
<dbReference type="EMBL" id="AAIYKG010000037">
    <property type="protein sequence ID" value="ECJ4508441.1"/>
    <property type="molecule type" value="Genomic_DNA"/>
</dbReference>
<reference evidence="1" key="1">
    <citation type="submission" date="2018-06" db="EMBL/GenBank/DDBJ databases">
        <authorList>
            <person name="Ashton P.M."/>
            <person name="Dallman T."/>
            <person name="Nair S."/>
            <person name="De Pinna E."/>
            <person name="Peters T."/>
            <person name="Grant K."/>
        </authorList>
    </citation>
    <scope>NUCLEOTIDE SEQUENCE [LARGE SCALE GENOMIC DNA]</scope>
    <source>
        <strain evidence="1">318584</strain>
    </source>
</reference>
<accession>A0A5Y3XG77</accession>
<organism evidence="1">
    <name type="scientific">Salmonella enterica subsp. salamae</name>
    <dbReference type="NCBI Taxonomy" id="59202"/>
    <lineage>
        <taxon>Bacteria</taxon>
        <taxon>Pseudomonadati</taxon>
        <taxon>Pseudomonadota</taxon>
        <taxon>Gammaproteobacteria</taxon>
        <taxon>Enterobacterales</taxon>
        <taxon>Enterobacteriaceae</taxon>
        <taxon>Salmonella</taxon>
    </lineage>
</organism>
<evidence type="ECO:0000313" key="1">
    <source>
        <dbReference type="EMBL" id="ECJ4508441.1"/>
    </source>
</evidence>
<keyword evidence="1" id="KW-0378">Hydrolase</keyword>